<proteinExistence type="predicted"/>
<dbReference type="RefSeq" id="WP_307294996.1">
    <property type="nucleotide sequence ID" value="NZ_JAUSXV010000001.1"/>
</dbReference>
<keyword evidence="3" id="KW-1185">Reference proteome</keyword>
<sequence>MSNPPTAPRTAVLLGAGASVDAGLPTTFTFARQLVEDITEKLGRERTIVKTLNFVYGAMVNHRTERGGDPFDAVNVETMISAIRLLRDRGTHEVAPFIQDWKPGVGRYASSSRGWQGDALIKALEGDRRFSPGREVEAAVRAIVADSDAPSNGDLYDELEKLIRTRVRRLLLRHGDVNYLAPLIELGATQPGGLDVATLNYDLTVEACADSLGVVLSRGTEIASLGSPSDFDPSAAIRLYKIHGSIDLRAHDSVRSLARKPAVVVDTSDDDFAPDIVIGDRDKLGSGGRTLALLVAFATALQNANKLVVVGYAFADPHVNEIILDWLHADESRTLTALDPSWPHSHSYREGIRAELTSELDDTTLPRIHVVRATTATALHRALHEGPPAIPSPRLQVDVSWEGAVATVTFTNHGEVIERFGVSPGGYSTPHPNALSIEREDAIQDRMVYRQQSVPVFAHGESLNVTVSWDSRPVEAALRTFGNESARSHSGAWPIIEPDSAPATGNVAGAQ</sequence>
<dbReference type="EMBL" id="JAUSXV010000001">
    <property type="protein sequence ID" value="MDQ0647234.1"/>
    <property type="molecule type" value="Genomic_DNA"/>
</dbReference>
<protein>
    <recommendedName>
        <fullName evidence="4">SIR2-like domain-containing protein</fullName>
    </recommendedName>
</protein>
<comment type="caution">
    <text evidence="2">The sequence shown here is derived from an EMBL/GenBank/DDBJ whole genome shotgun (WGS) entry which is preliminary data.</text>
</comment>
<organism evidence="2 3">
    <name type="scientific">Microbacterium natoriense</name>
    <dbReference type="NCBI Taxonomy" id="284570"/>
    <lineage>
        <taxon>Bacteria</taxon>
        <taxon>Bacillati</taxon>
        <taxon>Actinomycetota</taxon>
        <taxon>Actinomycetes</taxon>
        <taxon>Micrococcales</taxon>
        <taxon>Microbacteriaceae</taxon>
        <taxon>Microbacterium</taxon>
    </lineage>
</organism>
<reference evidence="2 3" key="1">
    <citation type="submission" date="2023-07" db="EMBL/GenBank/DDBJ databases">
        <title>Comparative genomics of wheat-associated soil bacteria to identify genetic determinants of phenazine resistance.</title>
        <authorList>
            <person name="Mouncey N."/>
        </authorList>
    </citation>
    <scope>NUCLEOTIDE SEQUENCE [LARGE SCALE GENOMIC DNA]</scope>
    <source>
        <strain evidence="2 3">W4I9-1</strain>
    </source>
</reference>
<dbReference type="AlphaFoldDB" id="A0AAW8EX56"/>
<evidence type="ECO:0000313" key="3">
    <source>
        <dbReference type="Proteomes" id="UP001244427"/>
    </source>
</evidence>
<evidence type="ECO:0000256" key="1">
    <source>
        <dbReference type="SAM" id="MobiDB-lite"/>
    </source>
</evidence>
<dbReference type="Proteomes" id="UP001244427">
    <property type="component" value="Unassembled WGS sequence"/>
</dbReference>
<feature type="region of interest" description="Disordered" evidence="1">
    <location>
        <begin position="488"/>
        <end position="511"/>
    </location>
</feature>
<evidence type="ECO:0008006" key="4">
    <source>
        <dbReference type="Google" id="ProtNLM"/>
    </source>
</evidence>
<evidence type="ECO:0000313" key="2">
    <source>
        <dbReference type="EMBL" id="MDQ0647234.1"/>
    </source>
</evidence>
<gene>
    <name evidence="2" type="ORF">QFZ53_001430</name>
</gene>
<dbReference type="Pfam" id="PF13289">
    <property type="entry name" value="SIR2_2"/>
    <property type="match status" value="1"/>
</dbReference>
<accession>A0AAW8EX56</accession>
<name>A0AAW8EX56_9MICO</name>